<dbReference type="PANTHER" id="PTHR24567:SF75">
    <property type="entry name" value="FUMARATE AND NITRATE REDUCTION REGULATORY PROTEIN"/>
    <property type="match status" value="1"/>
</dbReference>
<dbReference type="PROSITE" id="PS51063">
    <property type="entry name" value="HTH_CRP_2"/>
    <property type="match status" value="1"/>
</dbReference>
<evidence type="ECO:0000313" key="6">
    <source>
        <dbReference type="Proteomes" id="UP001319883"/>
    </source>
</evidence>
<dbReference type="SMART" id="SM00419">
    <property type="entry name" value="HTH_CRP"/>
    <property type="match status" value="1"/>
</dbReference>
<dbReference type="RefSeq" id="WP_224420153.1">
    <property type="nucleotide sequence ID" value="NZ_JAGXFD010000001.1"/>
</dbReference>
<dbReference type="InterPro" id="IPR036388">
    <property type="entry name" value="WH-like_DNA-bd_sf"/>
</dbReference>
<dbReference type="InterPro" id="IPR000595">
    <property type="entry name" value="cNMP-bd_dom"/>
</dbReference>
<dbReference type="Pfam" id="PF13545">
    <property type="entry name" value="HTH_Crp_2"/>
    <property type="match status" value="1"/>
</dbReference>
<dbReference type="Proteomes" id="UP001319883">
    <property type="component" value="Unassembled WGS sequence"/>
</dbReference>
<evidence type="ECO:0000259" key="4">
    <source>
        <dbReference type="PROSITE" id="PS51063"/>
    </source>
</evidence>
<dbReference type="Pfam" id="PF00027">
    <property type="entry name" value="cNMP_binding"/>
    <property type="match status" value="1"/>
</dbReference>
<dbReference type="InterPro" id="IPR014710">
    <property type="entry name" value="RmlC-like_jellyroll"/>
</dbReference>
<sequence>MTNHDSCIIRHFSHYCRLSEQDKALLHELEESPRDVRAGEVLWQENEQATEFCTVSRGWAYSFRNLGDGSRQILEVFLPGDIIGLREFAFSQRLAGVAMIDDGVVCHFPHRRLLDIFRQSTTLTAVLFSISSRQQALLTERLVNLARRTAHQKLAHFLYEMYVRLDQTGAAIDGRFRLPLSQEQLADTLGLSAVHVSRTFSAFREEELVLRERHKVTLPDPEALANVAEFDACYLNDSVRPIFLEEDAAAMRPSNGAAALKT</sequence>
<dbReference type="CDD" id="cd00038">
    <property type="entry name" value="CAP_ED"/>
    <property type="match status" value="1"/>
</dbReference>
<feature type="domain" description="HTH crp-type" evidence="4">
    <location>
        <begin position="148"/>
        <end position="222"/>
    </location>
</feature>
<comment type="caution">
    <text evidence="5">The sequence shown here is derived from an EMBL/GenBank/DDBJ whole genome shotgun (WGS) entry which is preliminary data.</text>
</comment>
<dbReference type="PANTHER" id="PTHR24567">
    <property type="entry name" value="CRP FAMILY TRANSCRIPTIONAL REGULATORY PROTEIN"/>
    <property type="match status" value="1"/>
</dbReference>
<dbReference type="InterPro" id="IPR018490">
    <property type="entry name" value="cNMP-bd_dom_sf"/>
</dbReference>
<dbReference type="EMBL" id="JAGXFD010000001">
    <property type="protein sequence ID" value="MBZ9566473.1"/>
    <property type="molecule type" value="Genomic_DNA"/>
</dbReference>
<dbReference type="InterPro" id="IPR050397">
    <property type="entry name" value="Env_Response_Regulators"/>
</dbReference>
<keyword evidence="6" id="KW-1185">Reference proteome</keyword>
<dbReference type="SUPFAM" id="SSF46785">
    <property type="entry name" value="Winged helix' DNA-binding domain"/>
    <property type="match status" value="1"/>
</dbReference>
<dbReference type="Gene3D" id="2.60.120.10">
    <property type="entry name" value="Jelly Rolls"/>
    <property type="match status" value="1"/>
</dbReference>
<reference evidence="5 6" key="1">
    <citation type="submission" date="2021-05" db="EMBL/GenBank/DDBJ databases">
        <title>Petroleum and Energy Research Collection (APPE): ex situ preservation of microbial diversity associated with the oil industry and exploitation of its biotechnological potential.</title>
        <authorList>
            <person name="Paixao C.T.M."/>
            <person name="Gomes M.B."/>
            <person name="Oliveira V.M."/>
        </authorList>
    </citation>
    <scope>NUCLEOTIDE SEQUENCE [LARGE SCALE GENOMIC DNA]</scope>
    <source>
        <strain evidence="5 6">LIT2</strain>
    </source>
</reference>
<dbReference type="SMART" id="SM00100">
    <property type="entry name" value="cNMP"/>
    <property type="match status" value="1"/>
</dbReference>
<evidence type="ECO:0000256" key="3">
    <source>
        <dbReference type="ARBA" id="ARBA00023163"/>
    </source>
</evidence>
<keyword evidence="1" id="KW-0805">Transcription regulation</keyword>
<evidence type="ECO:0000313" key="5">
    <source>
        <dbReference type="EMBL" id="MBZ9566473.1"/>
    </source>
</evidence>
<protein>
    <submittedName>
        <fullName evidence="5">Crp/Fnr family transcriptional regulator</fullName>
    </submittedName>
</protein>
<dbReference type="InterPro" id="IPR036390">
    <property type="entry name" value="WH_DNA-bd_sf"/>
</dbReference>
<proteinExistence type="predicted"/>
<evidence type="ECO:0000256" key="2">
    <source>
        <dbReference type="ARBA" id="ARBA00023125"/>
    </source>
</evidence>
<organism evidence="5 6">
    <name type="scientific">Modicisalibacter tunisiensis</name>
    <dbReference type="NCBI Taxonomy" id="390637"/>
    <lineage>
        <taxon>Bacteria</taxon>
        <taxon>Pseudomonadati</taxon>
        <taxon>Pseudomonadota</taxon>
        <taxon>Gammaproteobacteria</taxon>
        <taxon>Oceanospirillales</taxon>
        <taxon>Halomonadaceae</taxon>
        <taxon>Modicisalibacter</taxon>
    </lineage>
</organism>
<keyword evidence="3" id="KW-0804">Transcription</keyword>
<gene>
    <name evidence="5" type="ORF">KGQ91_02040</name>
</gene>
<name>A0ABS7WV32_9GAMM</name>
<dbReference type="InterPro" id="IPR012318">
    <property type="entry name" value="HTH_CRP"/>
</dbReference>
<keyword evidence="2" id="KW-0238">DNA-binding</keyword>
<accession>A0ABS7WV32</accession>
<evidence type="ECO:0000256" key="1">
    <source>
        <dbReference type="ARBA" id="ARBA00023015"/>
    </source>
</evidence>
<dbReference type="SUPFAM" id="SSF51206">
    <property type="entry name" value="cAMP-binding domain-like"/>
    <property type="match status" value="1"/>
</dbReference>
<dbReference type="Gene3D" id="1.10.10.10">
    <property type="entry name" value="Winged helix-like DNA-binding domain superfamily/Winged helix DNA-binding domain"/>
    <property type="match status" value="1"/>
</dbReference>